<dbReference type="EMBL" id="GIBP01010660">
    <property type="protein sequence ID" value="NDV39629.1"/>
    <property type="molecule type" value="Transcribed_RNA"/>
</dbReference>
<feature type="compositionally biased region" description="Polar residues" evidence="1">
    <location>
        <begin position="63"/>
        <end position="79"/>
    </location>
</feature>
<feature type="compositionally biased region" description="Polar residues" evidence="1">
    <location>
        <begin position="101"/>
        <end position="113"/>
    </location>
</feature>
<sequence>MVNQIICQLLDARGGLSGLDLVVVDSHQDGLSSLHADDSGGSLLTINRPLVGLQDEVLLTLDKQPTGSQGTSIAESLNQRGGLSRGDGESSSGSPGGTVVSEDSSLGDVSSTN</sequence>
<reference evidence="2" key="1">
    <citation type="journal article" date="2020" name="J. Eukaryot. Microbiol.">
        <title>De novo Sequencing, Assembly and Annotation of the Transcriptome for the Free-Living Testate Amoeba Arcella intermedia.</title>
        <authorList>
            <person name="Ribeiro G.M."/>
            <person name="Porfirio-Sousa A.L."/>
            <person name="Maurer-Alcala X.X."/>
            <person name="Katz L.A."/>
            <person name="Lahr D.J.G."/>
        </authorList>
    </citation>
    <scope>NUCLEOTIDE SEQUENCE</scope>
</reference>
<name>A0A6B2LQY4_9EUKA</name>
<proteinExistence type="predicted"/>
<organism evidence="2">
    <name type="scientific">Arcella intermedia</name>
    <dbReference type="NCBI Taxonomy" id="1963864"/>
    <lineage>
        <taxon>Eukaryota</taxon>
        <taxon>Amoebozoa</taxon>
        <taxon>Tubulinea</taxon>
        <taxon>Elardia</taxon>
        <taxon>Arcellinida</taxon>
        <taxon>Sphaerothecina</taxon>
        <taxon>Arcellidae</taxon>
        <taxon>Arcella</taxon>
    </lineage>
</organism>
<protein>
    <submittedName>
        <fullName evidence="2">Uncharacterized protein</fullName>
    </submittedName>
</protein>
<dbReference type="AlphaFoldDB" id="A0A6B2LQY4"/>
<evidence type="ECO:0000256" key="1">
    <source>
        <dbReference type="SAM" id="MobiDB-lite"/>
    </source>
</evidence>
<feature type="region of interest" description="Disordered" evidence="1">
    <location>
        <begin position="63"/>
        <end position="113"/>
    </location>
</feature>
<accession>A0A6B2LQY4</accession>
<evidence type="ECO:0000313" key="2">
    <source>
        <dbReference type="EMBL" id="NDV39629.1"/>
    </source>
</evidence>